<dbReference type="InterPro" id="IPR036412">
    <property type="entry name" value="HAD-like_sf"/>
</dbReference>
<dbReference type="SFLD" id="SFLDF00027">
    <property type="entry name" value="p-type_atpase"/>
    <property type="match status" value="1"/>
</dbReference>
<keyword evidence="11 14" id="KW-1133">Transmembrane helix</keyword>
<dbReference type="InterPro" id="IPR004014">
    <property type="entry name" value="ATPase_P-typ_cation-transptr_N"/>
</dbReference>
<dbReference type="SUPFAM" id="SSF81665">
    <property type="entry name" value="Calcium ATPase, transmembrane domain M"/>
    <property type="match status" value="2"/>
</dbReference>
<dbReference type="Pfam" id="PF00122">
    <property type="entry name" value="E1-E2_ATPase"/>
    <property type="match status" value="1"/>
</dbReference>
<keyword evidence="8" id="KW-0106">Calcium</keyword>
<dbReference type="InterPro" id="IPR008250">
    <property type="entry name" value="ATPase_P-typ_transduc_dom_A_sf"/>
</dbReference>
<evidence type="ECO:0000256" key="2">
    <source>
        <dbReference type="ARBA" id="ARBA00012790"/>
    </source>
</evidence>
<keyword evidence="9" id="KW-0067">ATP-binding</keyword>
<dbReference type="PANTHER" id="PTHR24093:SF369">
    <property type="entry name" value="CALCIUM-TRANSPORTING ATPASE"/>
    <property type="match status" value="1"/>
</dbReference>
<comment type="caution">
    <text evidence="16">The sequence shown here is derived from an EMBL/GenBank/DDBJ whole genome shotgun (WGS) entry which is preliminary data.</text>
</comment>
<dbReference type="InterPro" id="IPR006068">
    <property type="entry name" value="ATPase_P-typ_cation-transptr_C"/>
</dbReference>
<proteinExistence type="predicted"/>
<dbReference type="NCBIfam" id="TIGR01517">
    <property type="entry name" value="ATPase-IIB_Ca"/>
    <property type="match status" value="1"/>
</dbReference>
<dbReference type="PROSITE" id="PS00154">
    <property type="entry name" value="ATPASE_E1_E2"/>
    <property type="match status" value="1"/>
</dbReference>
<dbReference type="Pfam" id="PF00689">
    <property type="entry name" value="Cation_ATPase_C"/>
    <property type="match status" value="1"/>
</dbReference>
<feature type="transmembrane region" description="Helical" evidence="14">
    <location>
        <begin position="797"/>
        <end position="816"/>
    </location>
</feature>
<dbReference type="InterPro" id="IPR001757">
    <property type="entry name" value="P_typ_ATPase"/>
</dbReference>
<dbReference type="FunFam" id="3.40.50.1000:FF:000129">
    <property type="entry name" value="Calcium-translocating P-type ATPase PMCA-type"/>
    <property type="match status" value="1"/>
</dbReference>
<dbReference type="InterPro" id="IPR044492">
    <property type="entry name" value="P_typ_ATPase_HD_dom"/>
</dbReference>
<evidence type="ECO:0000256" key="4">
    <source>
        <dbReference type="ARBA" id="ARBA00022568"/>
    </source>
</evidence>
<feature type="transmembrane region" description="Helical" evidence="14">
    <location>
        <begin position="236"/>
        <end position="258"/>
    </location>
</feature>
<feature type="transmembrane region" description="Helical" evidence="14">
    <location>
        <begin position="916"/>
        <end position="933"/>
    </location>
</feature>
<feature type="transmembrane region" description="Helical" evidence="14">
    <location>
        <begin position="953"/>
        <end position="971"/>
    </location>
</feature>
<dbReference type="EMBL" id="SNRY01002280">
    <property type="protein sequence ID" value="KAA6325849.1"/>
    <property type="molecule type" value="Genomic_DNA"/>
</dbReference>
<dbReference type="Gene3D" id="1.20.1110.10">
    <property type="entry name" value="Calcium-transporting ATPase, transmembrane domain"/>
    <property type="match status" value="3"/>
</dbReference>
<dbReference type="Pfam" id="PF13246">
    <property type="entry name" value="Cation_ATPase"/>
    <property type="match status" value="1"/>
</dbReference>
<keyword evidence="13 14" id="KW-0472">Membrane</keyword>
<feature type="transmembrane region" description="Helical" evidence="14">
    <location>
        <begin position="270"/>
        <end position="294"/>
    </location>
</feature>
<evidence type="ECO:0000259" key="15">
    <source>
        <dbReference type="SMART" id="SM00831"/>
    </source>
</evidence>
<feature type="transmembrane region" description="Helical" evidence="14">
    <location>
        <begin position="315"/>
        <end position="339"/>
    </location>
</feature>
<evidence type="ECO:0000256" key="8">
    <source>
        <dbReference type="ARBA" id="ARBA00022837"/>
    </source>
</evidence>
<evidence type="ECO:0000256" key="1">
    <source>
        <dbReference type="ARBA" id="ARBA00004127"/>
    </source>
</evidence>
<dbReference type="SUPFAM" id="SSF81653">
    <property type="entry name" value="Calcium ATPase, transduction domain A"/>
    <property type="match status" value="1"/>
</dbReference>
<feature type="transmembrane region" description="Helical" evidence="14">
    <location>
        <begin position="359"/>
        <end position="384"/>
    </location>
</feature>
<dbReference type="PRINTS" id="PR00119">
    <property type="entry name" value="CATATPASE"/>
</dbReference>
<dbReference type="Pfam" id="PF00690">
    <property type="entry name" value="Cation_ATPase_N"/>
    <property type="match status" value="1"/>
</dbReference>
<dbReference type="GO" id="GO:0005388">
    <property type="term" value="F:P-type calcium transporter activity"/>
    <property type="evidence" value="ECO:0007669"/>
    <property type="project" value="UniProtKB-EC"/>
</dbReference>
<reference evidence="16" key="1">
    <citation type="submission" date="2019-03" db="EMBL/GenBank/DDBJ databases">
        <title>Single cell metagenomics reveals metabolic interactions within the superorganism composed of flagellate Streblomastix strix and complex community of Bacteroidetes bacteria on its surface.</title>
        <authorList>
            <person name="Treitli S.C."/>
            <person name="Kolisko M."/>
            <person name="Husnik F."/>
            <person name="Keeling P."/>
            <person name="Hampl V."/>
        </authorList>
    </citation>
    <scope>NUCLEOTIDE SEQUENCE</scope>
    <source>
        <strain evidence="16">STM</strain>
    </source>
</reference>
<evidence type="ECO:0000256" key="13">
    <source>
        <dbReference type="ARBA" id="ARBA00023136"/>
    </source>
</evidence>
<dbReference type="GO" id="GO:0016887">
    <property type="term" value="F:ATP hydrolysis activity"/>
    <property type="evidence" value="ECO:0007669"/>
    <property type="project" value="InterPro"/>
</dbReference>
<evidence type="ECO:0000256" key="11">
    <source>
        <dbReference type="ARBA" id="ARBA00022989"/>
    </source>
</evidence>
<dbReference type="PANTHER" id="PTHR24093">
    <property type="entry name" value="CATION TRANSPORTING ATPASE"/>
    <property type="match status" value="1"/>
</dbReference>
<dbReference type="InterPro" id="IPR006408">
    <property type="entry name" value="P-type_ATPase_IIB"/>
</dbReference>
<feature type="transmembrane region" description="Helical" evidence="14">
    <location>
        <begin position="764"/>
        <end position="785"/>
    </location>
</feature>
<dbReference type="SUPFAM" id="SSF81660">
    <property type="entry name" value="Metal cation-transporting ATPase, ATP-binding domain N"/>
    <property type="match status" value="1"/>
</dbReference>
<organism evidence="16">
    <name type="scientific">termite gut metagenome</name>
    <dbReference type="NCBI Taxonomy" id="433724"/>
    <lineage>
        <taxon>unclassified sequences</taxon>
        <taxon>metagenomes</taxon>
        <taxon>organismal metagenomes</taxon>
    </lineage>
</organism>
<feature type="transmembrane region" description="Helical" evidence="14">
    <location>
        <begin position="837"/>
        <end position="858"/>
    </location>
</feature>
<dbReference type="SMART" id="SM00831">
    <property type="entry name" value="Cation_ATPase_N"/>
    <property type="match status" value="1"/>
</dbReference>
<dbReference type="InterPro" id="IPR018303">
    <property type="entry name" value="ATPase_P-typ_P_site"/>
</dbReference>
<dbReference type="InterPro" id="IPR023299">
    <property type="entry name" value="ATPase_P-typ_cyto_dom_N"/>
</dbReference>
<comment type="subcellular location">
    <subcellularLocation>
        <location evidence="1">Endomembrane system</location>
        <topology evidence="1">Multi-pass membrane protein</topology>
    </subcellularLocation>
</comment>
<dbReference type="GO" id="GO:0012505">
    <property type="term" value="C:endomembrane system"/>
    <property type="evidence" value="ECO:0007669"/>
    <property type="project" value="UniProtKB-SubCell"/>
</dbReference>
<feature type="domain" description="Cation-transporting P-type ATPase N-terminal" evidence="15">
    <location>
        <begin position="1"/>
        <end position="63"/>
    </location>
</feature>
<dbReference type="GO" id="GO:0046872">
    <property type="term" value="F:metal ion binding"/>
    <property type="evidence" value="ECO:0007669"/>
    <property type="project" value="UniProtKB-KW"/>
</dbReference>
<feature type="transmembrane region" description="Helical" evidence="14">
    <location>
        <begin position="74"/>
        <end position="94"/>
    </location>
</feature>
<dbReference type="NCBIfam" id="TIGR01494">
    <property type="entry name" value="ATPase_P-type"/>
    <property type="match status" value="2"/>
</dbReference>
<evidence type="ECO:0000256" key="14">
    <source>
        <dbReference type="SAM" id="Phobius"/>
    </source>
</evidence>
<dbReference type="PRINTS" id="PR00120">
    <property type="entry name" value="HATPASE"/>
</dbReference>
<dbReference type="GO" id="GO:0005524">
    <property type="term" value="F:ATP binding"/>
    <property type="evidence" value="ECO:0007669"/>
    <property type="project" value="UniProtKB-KW"/>
</dbReference>
<dbReference type="EC" id="7.2.2.10" evidence="2"/>
<name>A0A5J4QX21_9ZZZZ</name>
<dbReference type="InterPro" id="IPR023298">
    <property type="entry name" value="ATPase_P-typ_TM_dom_sf"/>
</dbReference>
<evidence type="ECO:0000256" key="12">
    <source>
        <dbReference type="ARBA" id="ARBA00023065"/>
    </source>
</evidence>
<keyword evidence="10" id="KW-0460">Magnesium</keyword>
<dbReference type="SFLD" id="SFLDS00003">
    <property type="entry name" value="Haloacid_Dehalogenase"/>
    <property type="match status" value="1"/>
</dbReference>
<evidence type="ECO:0000256" key="10">
    <source>
        <dbReference type="ARBA" id="ARBA00022842"/>
    </source>
</evidence>
<evidence type="ECO:0000256" key="6">
    <source>
        <dbReference type="ARBA" id="ARBA00022723"/>
    </source>
</evidence>
<accession>A0A5J4QX21</accession>
<evidence type="ECO:0000256" key="3">
    <source>
        <dbReference type="ARBA" id="ARBA00022448"/>
    </source>
</evidence>
<dbReference type="SFLD" id="SFLDG00002">
    <property type="entry name" value="C1.7:_P-type_atpase_like"/>
    <property type="match status" value="1"/>
</dbReference>
<evidence type="ECO:0000256" key="5">
    <source>
        <dbReference type="ARBA" id="ARBA00022692"/>
    </source>
</evidence>
<keyword evidence="7" id="KW-0547">Nucleotide-binding</keyword>
<dbReference type="InterPro" id="IPR059000">
    <property type="entry name" value="ATPase_P-type_domA"/>
</dbReference>
<dbReference type="GO" id="GO:0005886">
    <property type="term" value="C:plasma membrane"/>
    <property type="evidence" value="ECO:0007669"/>
    <property type="project" value="TreeGrafter"/>
</dbReference>
<dbReference type="Gene3D" id="2.70.150.10">
    <property type="entry name" value="Calcium-transporting ATPase, cytoplasmic transduction domain A"/>
    <property type="match status" value="1"/>
</dbReference>
<evidence type="ECO:0000256" key="7">
    <source>
        <dbReference type="ARBA" id="ARBA00022741"/>
    </source>
</evidence>
<protein>
    <recommendedName>
        <fullName evidence="2">P-type Ca(2+) transporter</fullName>
        <ecNumber evidence="2">7.2.2.10</ecNumber>
    </recommendedName>
</protein>
<dbReference type="SUPFAM" id="SSF56784">
    <property type="entry name" value="HAD-like"/>
    <property type="match status" value="1"/>
</dbReference>
<gene>
    <name evidence="16" type="ORF">EZS27_024978</name>
</gene>
<keyword evidence="5 14" id="KW-0812">Transmembrane</keyword>
<keyword evidence="3" id="KW-0813">Transport</keyword>
<evidence type="ECO:0000313" key="16">
    <source>
        <dbReference type="EMBL" id="KAA6325849.1"/>
    </source>
</evidence>
<keyword evidence="6" id="KW-0479">Metal-binding</keyword>
<evidence type="ECO:0000256" key="9">
    <source>
        <dbReference type="ARBA" id="ARBA00022840"/>
    </source>
</evidence>
<feature type="transmembrane region" description="Helical" evidence="14">
    <location>
        <begin position="878"/>
        <end position="895"/>
    </location>
</feature>
<dbReference type="AlphaFoldDB" id="A0A5J4QX21"/>
<keyword evidence="12" id="KW-0406">Ion transport</keyword>
<sequence length="977" mass="108218">METKKHFTGLSDAQVIESRRIYGENILTPPKKEPLWKLFLEKFEDPIIRILLIAAFLSLGIAIVNHINTEEGDYAETIGIFCAILLATGVAFWFERDANKKFDVLNTVNDDTLIKVIRNGNVCEISKRQVVVGDVVLLEVGEEVPADGELLETVSMQIDESCLTGEPIIAKTIRLEDFEHEATYLSNWAMRGTKVMDGHGVMEVKHVGDATEYGKVAEKSTEMTGEQTPLNKQLDVLAKFIGVIGFILAMLTFSVLFIKDLASASYSLGQLGLLGAVIIGAVIALTKVWIPILYDAFELCGKEKEIPKSVENGTWLRWILYGGLAFVVVTGIGYCFGVNPLHSTSWVSMETAKHVLEYFMVAVTLIVVAVPEGLPMSVTLSLALSMRRMLKTNNLVRKMHACETMGATTIICTDKTGTLTKNQMQVYQTNFYGLDGKQTLGNDEISNLIKEGISANSTAFLDYSNPEKINTLGNPTEAALLLWLNSQNIRFMELRENAEVVEQLTFSTERKYMTTLVDSPLLDKRVLYIKGAPEIVLSKCEDVREKITVPVSGYKKKIEEQLLQYQNQAMRTLGFAYKFIDKGTNTPIKDLAETGMTFLGITAISDPVRADVPQAVVKCLNAGIDVKIVTGDTPGTAREIARQIGIWKETDTEENIITGVAFEALPDAEAAKRVQALKVMCRARPTDKQRLVQLLQQGGEIVAVTGDGTNDAPALNYAHVGLSMGTGTSVAKEASDITLLDDSFSSISTAVMWGRSLYQNIQRFILFQLTINVTALILVFLGSLWGFELPLTVTQMLWVNLIMDTFAAGALASLPPNQGVMKNKPRKNSDFIISKPMQFNILFVGGIFVVLLIGMLFLFKNTAFLNSFFSYIPEGERVRYSLSYFFTVFVLLQFWNMFNAKAFLTGKSAFTGLRNSYGFITVILAILIGQFFIVEFGGDVFRTVPLAVRDWLIIIGSTSLVLWIGEAVRLVKLRVRS</sequence>
<dbReference type="Gene3D" id="3.40.1110.10">
    <property type="entry name" value="Calcium-transporting ATPase, cytoplasmic domain N"/>
    <property type="match status" value="1"/>
</dbReference>
<keyword evidence="4" id="KW-0109">Calcium transport</keyword>
<feature type="transmembrane region" description="Helical" evidence="14">
    <location>
        <begin position="47"/>
        <end position="68"/>
    </location>
</feature>